<dbReference type="Proteomes" id="UP000438429">
    <property type="component" value="Unassembled WGS sequence"/>
</dbReference>
<feature type="region of interest" description="Disordered" evidence="1">
    <location>
        <begin position="1"/>
        <end position="72"/>
    </location>
</feature>
<dbReference type="AlphaFoldDB" id="A0A6A4RW89"/>
<organism evidence="2 3">
    <name type="scientific">Scophthalmus maximus</name>
    <name type="common">Turbot</name>
    <name type="synonym">Psetta maxima</name>
    <dbReference type="NCBI Taxonomy" id="52904"/>
    <lineage>
        <taxon>Eukaryota</taxon>
        <taxon>Metazoa</taxon>
        <taxon>Chordata</taxon>
        <taxon>Craniata</taxon>
        <taxon>Vertebrata</taxon>
        <taxon>Euteleostomi</taxon>
        <taxon>Actinopterygii</taxon>
        <taxon>Neopterygii</taxon>
        <taxon>Teleostei</taxon>
        <taxon>Neoteleostei</taxon>
        <taxon>Acanthomorphata</taxon>
        <taxon>Carangaria</taxon>
        <taxon>Pleuronectiformes</taxon>
        <taxon>Pleuronectoidei</taxon>
        <taxon>Scophthalmidae</taxon>
        <taxon>Scophthalmus</taxon>
    </lineage>
</organism>
<proteinExistence type="predicted"/>
<evidence type="ECO:0000256" key="1">
    <source>
        <dbReference type="SAM" id="MobiDB-lite"/>
    </source>
</evidence>
<reference evidence="2 3" key="1">
    <citation type="submission" date="2019-06" db="EMBL/GenBank/DDBJ databases">
        <title>Draft genomes of female and male turbot (Scophthalmus maximus).</title>
        <authorList>
            <person name="Xu H."/>
            <person name="Xu X.-W."/>
            <person name="Shao C."/>
            <person name="Chen S."/>
        </authorList>
    </citation>
    <scope>NUCLEOTIDE SEQUENCE [LARGE SCALE GENOMIC DNA]</scope>
    <source>
        <strain evidence="2">Ysfricsl-2016a</strain>
        <tissue evidence="2">Blood</tissue>
    </source>
</reference>
<gene>
    <name evidence="2" type="ORF">F2P81_022990</name>
</gene>
<protein>
    <submittedName>
        <fullName evidence="2">Uncharacterized protein</fullName>
    </submittedName>
</protein>
<name>A0A6A4RW89_SCOMX</name>
<feature type="compositionally biased region" description="Polar residues" evidence="1">
    <location>
        <begin position="57"/>
        <end position="70"/>
    </location>
</feature>
<accession>A0A6A4RW89</accession>
<feature type="compositionally biased region" description="Low complexity" evidence="1">
    <location>
        <begin position="1"/>
        <end position="17"/>
    </location>
</feature>
<dbReference type="EMBL" id="VEVO01000021">
    <property type="protein sequence ID" value="KAF0024188.1"/>
    <property type="molecule type" value="Genomic_DNA"/>
</dbReference>
<evidence type="ECO:0000313" key="3">
    <source>
        <dbReference type="Proteomes" id="UP000438429"/>
    </source>
</evidence>
<comment type="caution">
    <text evidence="2">The sequence shown here is derived from an EMBL/GenBank/DDBJ whole genome shotgun (WGS) entry which is preliminary data.</text>
</comment>
<evidence type="ECO:0000313" key="2">
    <source>
        <dbReference type="EMBL" id="KAF0024188.1"/>
    </source>
</evidence>
<sequence length="103" mass="10999">MAEMVGVGEEPGEIPGQQEEEEEEEELTKVEDVTLTLEPVPCSLTPSPLREEAPSTARGSSPGLSAQSGTPVKERILFDVTPCVIQSLEEETEEGAVVFVATN</sequence>